<protein>
    <submittedName>
        <fullName evidence="1">Uncharacterized protein</fullName>
    </submittedName>
</protein>
<reference evidence="1 2" key="1">
    <citation type="submission" date="2019-12" db="EMBL/GenBank/DDBJ databases">
        <authorList>
            <person name="Scholz U."/>
            <person name="Mascher M."/>
            <person name="Fiebig A."/>
        </authorList>
    </citation>
    <scope>NUCLEOTIDE SEQUENCE</scope>
</reference>
<dbReference type="EMBL" id="CACRZD030000001">
    <property type="protein sequence ID" value="CAA6654161.1"/>
    <property type="molecule type" value="Genomic_DNA"/>
</dbReference>
<keyword evidence="2" id="KW-1185">Reference proteome</keyword>
<name>A0A7I8IBA4_SPIIN</name>
<evidence type="ECO:0000313" key="1">
    <source>
        <dbReference type="EMBL" id="CAA2614364.1"/>
    </source>
</evidence>
<organism evidence="1">
    <name type="scientific">Spirodela intermedia</name>
    <name type="common">Intermediate duckweed</name>
    <dbReference type="NCBI Taxonomy" id="51605"/>
    <lineage>
        <taxon>Eukaryota</taxon>
        <taxon>Viridiplantae</taxon>
        <taxon>Streptophyta</taxon>
        <taxon>Embryophyta</taxon>
        <taxon>Tracheophyta</taxon>
        <taxon>Spermatophyta</taxon>
        <taxon>Magnoliopsida</taxon>
        <taxon>Liliopsida</taxon>
        <taxon>Araceae</taxon>
        <taxon>Lemnoideae</taxon>
        <taxon>Spirodela</taxon>
    </lineage>
</organism>
<accession>A0A7I8IBA4</accession>
<sequence>MSIISTGFVFDVYRGGAEHCGNDAHGDDNSCEFLSYMPTLRCPLLASTQDIYVSQCRETINGD</sequence>
<dbReference type="EMBL" id="LR743588">
    <property type="protein sequence ID" value="CAA2614364.1"/>
    <property type="molecule type" value="Genomic_DNA"/>
</dbReference>
<dbReference type="AlphaFoldDB" id="A0A7I8IBA4"/>
<gene>
    <name evidence="1" type="ORF">SI7747_01000751</name>
</gene>
<dbReference type="Proteomes" id="UP001189122">
    <property type="component" value="Unassembled WGS sequence"/>
</dbReference>
<proteinExistence type="predicted"/>
<evidence type="ECO:0000313" key="2">
    <source>
        <dbReference type="Proteomes" id="UP001189122"/>
    </source>
</evidence>